<dbReference type="Proteomes" id="UP001499967">
    <property type="component" value="Unassembled WGS sequence"/>
</dbReference>
<proteinExistence type="predicted"/>
<name>A0ABP4B275_9PSEU</name>
<sequence>MSRVSSCTPPPGVSCAALAIGAIPVSVLPSPVAISRTTCRSRVFFSAKRSGRTPEISRPAAACTGRSSLPSVIRMTSLTSANSSTVPSSPAFARSSWALKTTSPPSRILLTSRTNFVTGLRNPVRVIQPHFATASCAASFAVSAVRSRARSASS</sequence>
<reference evidence="2" key="1">
    <citation type="journal article" date="2019" name="Int. J. Syst. Evol. Microbiol.">
        <title>The Global Catalogue of Microorganisms (GCM) 10K type strain sequencing project: providing services to taxonomists for standard genome sequencing and annotation.</title>
        <authorList>
            <consortium name="The Broad Institute Genomics Platform"/>
            <consortium name="The Broad Institute Genome Sequencing Center for Infectious Disease"/>
            <person name="Wu L."/>
            <person name="Ma J."/>
        </authorList>
    </citation>
    <scope>NUCLEOTIDE SEQUENCE [LARGE SCALE GENOMIC DNA]</scope>
    <source>
        <strain evidence="2">JCM 11117</strain>
    </source>
</reference>
<accession>A0ABP4B275</accession>
<evidence type="ECO:0000313" key="1">
    <source>
        <dbReference type="EMBL" id="GAA0944957.1"/>
    </source>
</evidence>
<organism evidence="1 2">
    <name type="scientific">Pseudonocardia zijingensis</name>
    <dbReference type="NCBI Taxonomy" id="153376"/>
    <lineage>
        <taxon>Bacteria</taxon>
        <taxon>Bacillati</taxon>
        <taxon>Actinomycetota</taxon>
        <taxon>Actinomycetes</taxon>
        <taxon>Pseudonocardiales</taxon>
        <taxon>Pseudonocardiaceae</taxon>
        <taxon>Pseudonocardia</taxon>
    </lineage>
</organism>
<protein>
    <submittedName>
        <fullName evidence="1">Uncharacterized protein</fullName>
    </submittedName>
</protein>
<keyword evidence="2" id="KW-1185">Reference proteome</keyword>
<comment type="caution">
    <text evidence="1">The sequence shown here is derived from an EMBL/GenBank/DDBJ whole genome shotgun (WGS) entry which is preliminary data.</text>
</comment>
<dbReference type="EMBL" id="BAAAHP010000117">
    <property type="protein sequence ID" value="GAA0944957.1"/>
    <property type="molecule type" value="Genomic_DNA"/>
</dbReference>
<evidence type="ECO:0000313" key="2">
    <source>
        <dbReference type="Proteomes" id="UP001499967"/>
    </source>
</evidence>
<gene>
    <name evidence="1" type="ORF">GCM10009559_42760</name>
</gene>